<evidence type="ECO:0000256" key="2">
    <source>
        <dbReference type="ARBA" id="ARBA00004141"/>
    </source>
</evidence>
<dbReference type="PRINTS" id="PR00344">
    <property type="entry name" value="BCTRLSENSOR"/>
</dbReference>
<dbReference type="GO" id="GO:0000155">
    <property type="term" value="F:phosphorelay sensor kinase activity"/>
    <property type="evidence" value="ECO:0007669"/>
    <property type="project" value="InterPro"/>
</dbReference>
<evidence type="ECO:0000256" key="6">
    <source>
        <dbReference type="ARBA" id="ARBA00022692"/>
    </source>
</evidence>
<evidence type="ECO:0000256" key="4">
    <source>
        <dbReference type="ARBA" id="ARBA00022553"/>
    </source>
</evidence>
<evidence type="ECO:0000256" key="10">
    <source>
        <dbReference type="ARBA" id="ARBA00023136"/>
    </source>
</evidence>
<keyword evidence="7" id="KW-0418">Kinase</keyword>
<dbReference type="InterPro" id="IPR004358">
    <property type="entry name" value="Sig_transdc_His_kin-like_C"/>
</dbReference>
<dbReference type="RefSeq" id="WP_023596053.1">
    <property type="nucleotide sequence ID" value="NC_023018.2"/>
</dbReference>
<dbReference type="InterPro" id="IPR003594">
    <property type="entry name" value="HATPase_dom"/>
</dbReference>
<keyword evidence="8 11" id="KW-1133">Transmembrane helix</keyword>
<dbReference type="InterPro" id="IPR003661">
    <property type="entry name" value="HisK_dim/P_dom"/>
</dbReference>
<evidence type="ECO:0000256" key="5">
    <source>
        <dbReference type="ARBA" id="ARBA00022679"/>
    </source>
</evidence>
<evidence type="ECO:0000256" key="7">
    <source>
        <dbReference type="ARBA" id="ARBA00022777"/>
    </source>
</evidence>
<evidence type="ECO:0000259" key="12">
    <source>
        <dbReference type="PROSITE" id="PS50109"/>
    </source>
</evidence>
<comment type="catalytic activity">
    <reaction evidence="1">
        <text>ATP + protein L-histidine = ADP + protein N-phospho-L-histidine.</text>
        <dbReference type="EC" id="2.7.13.3"/>
    </reaction>
</comment>
<keyword evidence="6 11" id="KW-0812">Transmembrane</keyword>
<dbReference type="GeneID" id="57198874"/>
<dbReference type="SUPFAM" id="SSF47384">
    <property type="entry name" value="Homodimeric domain of signal transducing histidine kinase"/>
    <property type="match status" value="1"/>
</dbReference>
<dbReference type="KEGG" id="ppnm:LV28_01865"/>
<keyword evidence="5 13" id="KW-0808">Transferase</keyword>
<dbReference type="EC" id="2.7.13.3" evidence="3"/>
<dbReference type="SMART" id="SM00387">
    <property type="entry name" value="HATPase_c"/>
    <property type="match status" value="1"/>
</dbReference>
<dbReference type="InterPro" id="IPR036890">
    <property type="entry name" value="HATPase_C_sf"/>
</dbReference>
<protein>
    <recommendedName>
        <fullName evidence="3">histidine kinase</fullName>
        <ecNumber evidence="3">2.7.13.3</ecNumber>
    </recommendedName>
</protein>
<sequence>MDGHKARLSDSLRLRLSLWLSVAILVFAGIAGVISFGAAFDEAHELQDDILRQVAALVDNNHLPASEFQDIQAPQANSDDARVVVQRLGVSPPPGSGPTDGDDKLPLPLTLSIPDGLATVKVGGEPYRVLAKTLKSGERIAVAQETDVRDQIARTSAIRTVMPLIAFVPVLLLVVGWLVRRVFRPVASLSREIDQRQYSELHAVPTEHLPNEIRPFLHAINNLLARVSTSVDAQHRFVADAAHELRTPLTALSLQAERLAEAPMSESASERLVELRQGIERNRHLLDHLLALSGVQATQQDANARTDSALKIFRRTLETLHPLAEAKQIDIGIEAQEDAALPVSETDLEMLMKNLVDNAIRYTPSGGRVDLVLESDSRQVVLRVRDTGPGIAPEERERVFDPFYRVLGTQTTGSGLGLAIAKAVADKSGARIRLSYINESTSDESARYGLDVSVIFPPVSVANTKG</sequence>
<dbReference type="PANTHER" id="PTHR45436">
    <property type="entry name" value="SENSOR HISTIDINE KINASE YKOH"/>
    <property type="match status" value="1"/>
</dbReference>
<evidence type="ECO:0000256" key="11">
    <source>
        <dbReference type="SAM" id="Phobius"/>
    </source>
</evidence>
<dbReference type="AlphaFoldDB" id="A0A378YBE0"/>
<dbReference type="Pfam" id="PF00512">
    <property type="entry name" value="HisKA"/>
    <property type="match status" value="1"/>
</dbReference>
<dbReference type="PANTHER" id="PTHR45436:SF15">
    <property type="entry name" value="SENSOR HISTIDINE KINASE CUSS"/>
    <property type="match status" value="1"/>
</dbReference>
<dbReference type="InterPro" id="IPR036097">
    <property type="entry name" value="HisK_dim/P_sf"/>
</dbReference>
<dbReference type="GO" id="GO:0005886">
    <property type="term" value="C:plasma membrane"/>
    <property type="evidence" value="ECO:0007669"/>
    <property type="project" value="TreeGrafter"/>
</dbReference>
<dbReference type="Proteomes" id="UP000254573">
    <property type="component" value="Unassembled WGS sequence"/>
</dbReference>
<dbReference type="Pfam" id="PF02518">
    <property type="entry name" value="HATPase_c"/>
    <property type="match status" value="1"/>
</dbReference>
<dbReference type="InterPro" id="IPR005467">
    <property type="entry name" value="His_kinase_dom"/>
</dbReference>
<dbReference type="Gene3D" id="1.10.287.130">
    <property type="match status" value="1"/>
</dbReference>
<reference evidence="13 14" key="1">
    <citation type="submission" date="2018-06" db="EMBL/GenBank/DDBJ databases">
        <authorList>
            <consortium name="Pathogen Informatics"/>
            <person name="Doyle S."/>
        </authorList>
    </citation>
    <scope>NUCLEOTIDE SEQUENCE [LARGE SCALE GENOMIC DNA]</scope>
    <source>
        <strain evidence="13 14">NCTC13160</strain>
    </source>
</reference>
<dbReference type="Gene3D" id="3.30.565.10">
    <property type="entry name" value="Histidine kinase-like ATPase, C-terminal domain"/>
    <property type="match status" value="1"/>
</dbReference>
<dbReference type="InterPro" id="IPR050428">
    <property type="entry name" value="TCS_sensor_his_kinase"/>
</dbReference>
<gene>
    <name evidence="13" type="primary">qseC_2</name>
    <name evidence="13" type="ORF">NCTC13160_00372</name>
</gene>
<proteinExistence type="predicted"/>
<dbReference type="CDD" id="cd00082">
    <property type="entry name" value="HisKA"/>
    <property type="match status" value="1"/>
</dbReference>
<evidence type="ECO:0000256" key="3">
    <source>
        <dbReference type="ARBA" id="ARBA00012438"/>
    </source>
</evidence>
<comment type="subcellular location">
    <subcellularLocation>
        <location evidence="2">Membrane</location>
        <topology evidence="2">Multi-pass membrane protein</topology>
    </subcellularLocation>
</comment>
<evidence type="ECO:0000256" key="1">
    <source>
        <dbReference type="ARBA" id="ARBA00000085"/>
    </source>
</evidence>
<keyword evidence="4" id="KW-0597">Phosphoprotein</keyword>
<evidence type="ECO:0000313" key="14">
    <source>
        <dbReference type="Proteomes" id="UP000254573"/>
    </source>
</evidence>
<name>A0A378YBE0_9BURK</name>
<accession>A0A378YBE0</accession>
<dbReference type="STRING" id="93220.A6P55_22785"/>
<dbReference type="EMBL" id="UGSG01000001">
    <property type="protein sequence ID" value="SUA74555.1"/>
    <property type="molecule type" value="Genomic_DNA"/>
</dbReference>
<dbReference type="SMART" id="SM00388">
    <property type="entry name" value="HisKA"/>
    <property type="match status" value="1"/>
</dbReference>
<keyword evidence="9" id="KW-0902">Two-component regulatory system</keyword>
<dbReference type="PROSITE" id="PS50109">
    <property type="entry name" value="HIS_KIN"/>
    <property type="match status" value="1"/>
</dbReference>
<feature type="transmembrane region" description="Helical" evidence="11">
    <location>
        <begin position="161"/>
        <end position="179"/>
    </location>
</feature>
<evidence type="ECO:0000256" key="8">
    <source>
        <dbReference type="ARBA" id="ARBA00022989"/>
    </source>
</evidence>
<evidence type="ECO:0000256" key="9">
    <source>
        <dbReference type="ARBA" id="ARBA00023012"/>
    </source>
</evidence>
<organism evidence="13 14">
    <name type="scientific">Pandoraea pnomenusa</name>
    <dbReference type="NCBI Taxonomy" id="93220"/>
    <lineage>
        <taxon>Bacteria</taxon>
        <taxon>Pseudomonadati</taxon>
        <taxon>Pseudomonadota</taxon>
        <taxon>Betaproteobacteria</taxon>
        <taxon>Burkholderiales</taxon>
        <taxon>Burkholderiaceae</taxon>
        <taxon>Pandoraea</taxon>
    </lineage>
</organism>
<dbReference type="SUPFAM" id="SSF55874">
    <property type="entry name" value="ATPase domain of HSP90 chaperone/DNA topoisomerase II/histidine kinase"/>
    <property type="match status" value="1"/>
</dbReference>
<keyword evidence="10 11" id="KW-0472">Membrane</keyword>
<feature type="domain" description="Histidine kinase" evidence="12">
    <location>
        <begin position="240"/>
        <end position="460"/>
    </location>
</feature>
<dbReference type="KEGG" id="prb:X636_22690"/>
<evidence type="ECO:0000313" key="13">
    <source>
        <dbReference type="EMBL" id="SUA74555.1"/>
    </source>
</evidence>
<feature type="transmembrane region" description="Helical" evidence="11">
    <location>
        <begin position="18"/>
        <end position="40"/>
    </location>
</feature>